<feature type="transmembrane region" description="Helical" evidence="1">
    <location>
        <begin position="12"/>
        <end position="33"/>
    </location>
</feature>
<protein>
    <recommendedName>
        <fullName evidence="2">Acyltransferase 3 domain-containing protein</fullName>
    </recommendedName>
</protein>
<dbReference type="EMBL" id="PQVF01000002">
    <property type="protein sequence ID" value="POY38519.1"/>
    <property type="molecule type" value="Genomic_DNA"/>
</dbReference>
<feature type="transmembrane region" description="Helical" evidence="1">
    <location>
        <begin position="151"/>
        <end position="167"/>
    </location>
</feature>
<keyword evidence="1" id="KW-0472">Membrane</keyword>
<evidence type="ECO:0000313" key="4">
    <source>
        <dbReference type="Proteomes" id="UP000236893"/>
    </source>
</evidence>
<feature type="transmembrane region" description="Helical" evidence="1">
    <location>
        <begin position="268"/>
        <end position="291"/>
    </location>
</feature>
<feature type="transmembrane region" description="Helical" evidence="1">
    <location>
        <begin position="209"/>
        <end position="230"/>
    </location>
</feature>
<dbReference type="InterPro" id="IPR050879">
    <property type="entry name" value="Acyltransferase_3"/>
</dbReference>
<sequence>MSINSTSHRIVGLDLLRTNAILLVVLGHGRWMLDGCPKPIRTLFNGAFGYMGVELFFVLSGFLIGSILLKVFIKTDDFGFAEVKNFWSRRWFRTLPNYYLVLILNILFTVYIFRITLPDHLWTYFFFIQNFSAHVNSGFFYDSWSLSVEEFAYLCAPLSLVILSALLKYFSKKLIFLIATGLLIFLVISVRAIYFVFFHTSEVDWNDSIRQVMIFRLDSIFIGFVGAYFNYFKANLWKRLRYWAFAIGIGCLSFSFLFYLHNQHADTFFFYVIYPLIYSLGALLILPLLCFVDIKNAILLKVVTFISTISYSMYLIHNSLISNSIKAFVGNNELGAFTGLFCYLIYWTLTIGLSYLLYKYFEKPATDLRDMNYKPEVTLITIKPDSVPQRDMGDKGE</sequence>
<feature type="transmembrane region" description="Helical" evidence="1">
    <location>
        <begin position="242"/>
        <end position="262"/>
    </location>
</feature>
<dbReference type="PANTHER" id="PTHR23028:SF53">
    <property type="entry name" value="ACYL_TRANSF_3 DOMAIN-CONTAINING PROTEIN"/>
    <property type="match status" value="1"/>
</dbReference>
<keyword evidence="1" id="KW-1133">Transmembrane helix</keyword>
<feature type="transmembrane region" description="Helical" evidence="1">
    <location>
        <begin position="336"/>
        <end position="358"/>
    </location>
</feature>
<dbReference type="RefSeq" id="WP_103787776.1">
    <property type="nucleotide sequence ID" value="NZ_PQVF01000002.1"/>
</dbReference>
<comment type="caution">
    <text evidence="3">The sequence shown here is derived from an EMBL/GenBank/DDBJ whole genome shotgun (WGS) entry which is preliminary data.</text>
</comment>
<dbReference type="InterPro" id="IPR002656">
    <property type="entry name" value="Acyl_transf_3_dom"/>
</dbReference>
<dbReference type="PANTHER" id="PTHR23028">
    <property type="entry name" value="ACETYLTRANSFERASE"/>
    <property type="match status" value="1"/>
</dbReference>
<feature type="transmembrane region" description="Helical" evidence="1">
    <location>
        <begin position="174"/>
        <end position="197"/>
    </location>
</feature>
<dbReference type="GO" id="GO:0016020">
    <property type="term" value="C:membrane"/>
    <property type="evidence" value="ECO:0007669"/>
    <property type="project" value="TreeGrafter"/>
</dbReference>
<organism evidence="3 4">
    <name type="scientific">Solitalea longa</name>
    <dbReference type="NCBI Taxonomy" id="2079460"/>
    <lineage>
        <taxon>Bacteria</taxon>
        <taxon>Pseudomonadati</taxon>
        <taxon>Bacteroidota</taxon>
        <taxon>Sphingobacteriia</taxon>
        <taxon>Sphingobacteriales</taxon>
        <taxon>Sphingobacteriaceae</taxon>
        <taxon>Solitalea</taxon>
    </lineage>
</organism>
<reference evidence="3 4" key="1">
    <citation type="submission" date="2018-01" db="EMBL/GenBank/DDBJ databases">
        <authorList>
            <person name="Gaut B.S."/>
            <person name="Morton B.R."/>
            <person name="Clegg M.T."/>
            <person name="Duvall M.R."/>
        </authorList>
    </citation>
    <scope>NUCLEOTIDE SEQUENCE [LARGE SCALE GENOMIC DNA]</scope>
    <source>
        <strain evidence="3 4">HR-AV</strain>
    </source>
</reference>
<gene>
    <name evidence="3" type="ORF">C3K47_03750</name>
</gene>
<name>A0A2S5A8A2_9SPHI</name>
<dbReference type="OrthoDB" id="290051at2"/>
<evidence type="ECO:0000313" key="3">
    <source>
        <dbReference type="EMBL" id="POY38519.1"/>
    </source>
</evidence>
<dbReference type="Proteomes" id="UP000236893">
    <property type="component" value="Unassembled WGS sequence"/>
</dbReference>
<dbReference type="GO" id="GO:0016747">
    <property type="term" value="F:acyltransferase activity, transferring groups other than amino-acyl groups"/>
    <property type="evidence" value="ECO:0007669"/>
    <property type="project" value="InterPro"/>
</dbReference>
<proteinExistence type="predicted"/>
<evidence type="ECO:0000259" key="2">
    <source>
        <dbReference type="Pfam" id="PF01757"/>
    </source>
</evidence>
<dbReference type="Pfam" id="PF01757">
    <property type="entry name" value="Acyl_transf_3"/>
    <property type="match status" value="1"/>
</dbReference>
<keyword evidence="1" id="KW-0812">Transmembrane</keyword>
<feature type="transmembrane region" description="Helical" evidence="1">
    <location>
        <begin position="94"/>
        <end position="113"/>
    </location>
</feature>
<dbReference type="AlphaFoldDB" id="A0A2S5A8A2"/>
<dbReference type="GO" id="GO:0000271">
    <property type="term" value="P:polysaccharide biosynthetic process"/>
    <property type="evidence" value="ECO:0007669"/>
    <property type="project" value="TreeGrafter"/>
</dbReference>
<feature type="transmembrane region" description="Helical" evidence="1">
    <location>
        <begin position="298"/>
        <end position="316"/>
    </location>
</feature>
<feature type="domain" description="Acyltransferase 3" evidence="2">
    <location>
        <begin position="11"/>
        <end position="358"/>
    </location>
</feature>
<evidence type="ECO:0000256" key="1">
    <source>
        <dbReference type="SAM" id="Phobius"/>
    </source>
</evidence>
<feature type="transmembrane region" description="Helical" evidence="1">
    <location>
        <begin position="53"/>
        <end position="73"/>
    </location>
</feature>
<accession>A0A2S5A8A2</accession>
<keyword evidence="4" id="KW-1185">Reference proteome</keyword>